<dbReference type="InterPro" id="IPR017310">
    <property type="entry name" value="Pept_S8A_subtilisin_clostridia"/>
</dbReference>
<keyword evidence="2" id="KW-0645">Protease</keyword>
<gene>
    <name evidence="7" type="primary">scpA_2</name>
    <name evidence="7" type="ORF">CSLFYP84_00766</name>
</gene>
<dbReference type="Gene3D" id="3.40.50.200">
    <property type="entry name" value="Peptidase S8/S53 domain"/>
    <property type="match status" value="1"/>
</dbReference>
<comment type="similarity">
    <text evidence="1 5">Belongs to the peptidase S8 family.</text>
</comment>
<dbReference type="GO" id="GO:0004252">
    <property type="term" value="F:serine-type endopeptidase activity"/>
    <property type="evidence" value="ECO:0007669"/>
    <property type="project" value="InterPro"/>
</dbReference>
<proteinExistence type="inferred from homology"/>
<dbReference type="SUPFAM" id="SSF52743">
    <property type="entry name" value="Subtilisin-like"/>
    <property type="match status" value="1"/>
</dbReference>
<dbReference type="Gene3D" id="2.60.120.1290">
    <property type="match status" value="1"/>
</dbReference>
<feature type="domain" description="Peptidase S8/S53" evidence="6">
    <location>
        <begin position="92"/>
        <end position="286"/>
    </location>
</feature>
<evidence type="ECO:0000256" key="5">
    <source>
        <dbReference type="PROSITE-ProRule" id="PRU01240"/>
    </source>
</evidence>
<comment type="caution">
    <text evidence="5">Lacks conserved residue(s) required for the propagation of feature annotation.</text>
</comment>
<reference evidence="7" key="1">
    <citation type="submission" date="2019-11" db="EMBL/GenBank/DDBJ databases">
        <authorList>
            <person name="Feng L."/>
        </authorList>
    </citation>
    <scope>NUCLEOTIDE SEQUENCE</scope>
    <source>
        <strain evidence="7">CsymbiosumLFYP84</strain>
    </source>
</reference>
<feature type="domain" description="Peptidase S8/S53" evidence="6">
    <location>
        <begin position="420"/>
        <end position="545"/>
    </location>
</feature>
<dbReference type="Pfam" id="PF00082">
    <property type="entry name" value="Peptidase_S8"/>
    <property type="match status" value="2"/>
</dbReference>
<dbReference type="InterPro" id="IPR015500">
    <property type="entry name" value="Peptidase_S8_subtilisin-rel"/>
</dbReference>
<dbReference type="CDD" id="cd07478">
    <property type="entry name" value="Peptidases_S8_CspA-like"/>
    <property type="match status" value="1"/>
</dbReference>
<dbReference type="PROSITE" id="PS51892">
    <property type="entry name" value="SUBTILASE"/>
    <property type="match status" value="1"/>
</dbReference>
<dbReference type="EC" id="3.4.21.110" evidence="7"/>
<dbReference type="InterPro" id="IPR034045">
    <property type="entry name" value="Pep_S8_CspA-like"/>
</dbReference>
<dbReference type="InterPro" id="IPR022398">
    <property type="entry name" value="Peptidase_S8_His-AS"/>
</dbReference>
<dbReference type="PROSITE" id="PS00137">
    <property type="entry name" value="SUBTILASE_HIS"/>
    <property type="match status" value="1"/>
</dbReference>
<keyword evidence="4" id="KW-0720">Serine protease</keyword>
<dbReference type="PANTHER" id="PTHR43806">
    <property type="entry name" value="PEPTIDASE S8"/>
    <property type="match status" value="1"/>
</dbReference>
<evidence type="ECO:0000256" key="4">
    <source>
        <dbReference type="ARBA" id="ARBA00022825"/>
    </source>
</evidence>
<evidence type="ECO:0000256" key="1">
    <source>
        <dbReference type="ARBA" id="ARBA00011073"/>
    </source>
</evidence>
<keyword evidence="3 7" id="KW-0378">Hydrolase</keyword>
<dbReference type="InterPro" id="IPR050131">
    <property type="entry name" value="Peptidase_S8_subtilisin-like"/>
</dbReference>
<dbReference type="PRINTS" id="PR00723">
    <property type="entry name" value="SUBTILISIN"/>
</dbReference>
<dbReference type="GO" id="GO:0006508">
    <property type="term" value="P:proteolysis"/>
    <property type="evidence" value="ECO:0007669"/>
    <property type="project" value="UniProtKB-KW"/>
</dbReference>
<evidence type="ECO:0000256" key="3">
    <source>
        <dbReference type="ARBA" id="ARBA00022801"/>
    </source>
</evidence>
<dbReference type="InterPro" id="IPR000209">
    <property type="entry name" value="Peptidase_S8/S53_dom"/>
</dbReference>
<dbReference type="PANTHER" id="PTHR43806:SF11">
    <property type="entry name" value="CEREVISIN-RELATED"/>
    <property type="match status" value="1"/>
</dbReference>
<dbReference type="EMBL" id="CACRUA010000007">
    <property type="protein sequence ID" value="VYT86185.1"/>
    <property type="molecule type" value="Genomic_DNA"/>
</dbReference>
<sequence length="560" mass="61345">MKILDENYFDLIMNNVLLPLYDIDGSITDADSVTYINERHSIIHLPATDNICALGSMPYHIFPSLYEATSPISMRASGIQTLQDNPYLDLRGQGVLVGVIDTGIDYTHPAFRNPDNSTRLVSIWDQTEQSGSPPKDFTFGTEYKAEMINKALSSETPESVVPISDSGGHGTSVASIIAGSPSITANFSGVVPKAELVIVKLKEAKRNIKNIFCVPNDVICYMESDIMLGVSYVYSVAQSLQRPVVICIALGSSQGGHDGHGALSSYLDSLSQLPWTGVSISAGNEGIAGRHYFGTAGTAPFQDDVELLAGAGDVEFALEIWSSYSRLSIEILAPNHESTQQIFPSILDCRRLQFIFHECVIWINNIIFEQETGDQLILIRFKKMLPGIWTIRIRNLENEAFSFHAWLPAGSMLTNNTYFLKSDPDTTITSPGNSYHSLTVTAYDQRVGKIIQASGRGYTRNGHIKPDLAAPGYRVPCALPQNRYGNTTGSGAASAFAAGAIAMILEWSVARGNYTSITGNDINRLLSRGARHNQDIFYPNNVWGFGELEVNKVFEQLAMF</sequence>
<name>A0A6N3A248_CLOSY</name>
<evidence type="ECO:0000259" key="6">
    <source>
        <dbReference type="Pfam" id="PF00082"/>
    </source>
</evidence>
<accession>A0A6N3A248</accession>
<dbReference type="RefSeq" id="WP_021643066.1">
    <property type="nucleotide sequence ID" value="NZ_CACRUA010000007.1"/>
</dbReference>
<protein>
    <submittedName>
        <fullName evidence="7">C5a peptidase</fullName>
        <ecNumber evidence="7">3.4.21.110</ecNumber>
    </submittedName>
</protein>
<dbReference type="InterPro" id="IPR023827">
    <property type="entry name" value="Peptidase_S8_Asp-AS"/>
</dbReference>
<dbReference type="InterPro" id="IPR036852">
    <property type="entry name" value="Peptidase_S8/S53_dom_sf"/>
</dbReference>
<organism evidence="7">
    <name type="scientific">Clostridium symbiosum</name>
    <name type="common">Bacteroides symbiosus</name>
    <dbReference type="NCBI Taxonomy" id="1512"/>
    <lineage>
        <taxon>Bacteria</taxon>
        <taxon>Bacillati</taxon>
        <taxon>Bacillota</taxon>
        <taxon>Clostridia</taxon>
        <taxon>Lachnospirales</taxon>
        <taxon>Lachnospiraceae</taxon>
        <taxon>Otoolea</taxon>
    </lineage>
</organism>
<evidence type="ECO:0000256" key="2">
    <source>
        <dbReference type="ARBA" id="ARBA00022670"/>
    </source>
</evidence>
<evidence type="ECO:0000313" key="7">
    <source>
        <dbReference type="EMBL" id="VYT86185.1"/>
    </source>
</evidence>
<dbReference type="PROSITE" id="PS00136">
    <property type="entry name" value="SUBTILASE_ASP"/>
    <property type="match status" value="1"/>
</dbReference>
<dbReference type="PIRSF" id="PIRSF037894">
    <property type="entry name" value="Subtilisin_rel_CspABC"/>
    <property type="match status" value="1"/>
</dbReference>
<dbReference type="AlphaFoldDB" id="A0A6N3A248"/>